<dbReference type="PANTHER" id="PTHR45672">
    <property type="entry name" value="PROTEIN DISULFIDE-ISOMERASE C17H9.14C-RELATED"/>
    <property type="match status" value="1"/>
</dbReference>
<dbReference type="AlphaFoldDB" id="A0A1R1X1Z4"/>
<dbReference type="InterPro" id="IPR036249">
    <property type="entry name" value="Thioredoxin-like_sf"/>
</dbReference>
<evidence type="ECO:0000313" key="5">
    <source>
        <dbReference type="EMBL" id="OMJ08648.1"/>
    </source>
</evidence>
<dbReference type="InterPro" id="IPR017937">
    <property type="entry name" value="Thioredoxin_CS"/>
</dbReference>
<feature type="domain" description="Thioredoxin" evidence="4">
    <location>
        <begin position="56"/>
        <end position="175"/>
    </location>
</feature>
<dbReference type="PROSITE" id="PS00194">
    <property type="entry name" value="THIOREDOXIN_1"/>
    <property type="match status" value="1"/>
</dbReference>
<feature type="signal peptide" evidence="3">
    <location>
        <begin position="1"/>
        <end position="26"/>
    </location>
</feature>
<dbReference type="PROSITE" id="PS51352">
    <property type="entry name" value="THIOREDOXIN_2"/>
    <property type="match status" value="1"/>
</dbReference>
<comment type="caution">
    <text evidence="5">The sequence shown here is derived from an EMBL/GenBank/DDBJ whole genome shotgun (WGS) entry which is preliminary data.</text>
</comment>
<dbReference type="GO" id="GO:0003756">
    <property type="term" value="F:protein disulfide isomerase activity"/>
    <property type="evidence" value="ECO:0007669"/>
    <property type="project" value="TreeGrafter"/>
</dbReference>
<dbReference type="InterPro" id="IPR051063">
    <property type="entry name" value="PDI"/>
</dbReference>
<proteinExistence type="inferred from homology"/>
<dbReference type="OrthoDB" id="72053at2759"/>
<name>A0A1R1X1Z4_9FUNG</name>
<dbReference type="PANTHER" id="PTHR45672:SF3">
    <property type="entry name" value="THIOREDOXIN DOMAIN-CONTAINING PROTEIN 5"/>
    <property type="match status" value="1"/>
</dbReference>
<feature type="chain" id="PRO_5013113906" evidence="3">
    <location>
        <begin position="27"/>
        <end position="700"/>
    </location>
</feature>
<gene>
    <name evidence="5" type="ORF">AYI69_g10984</name>
</gene>
<sequence length="700" mass="79938">MNLKYLISLLLLRTLYFGSLLYATAADTSDNSLYDKKFIIKNNSEFKNKIFSSQKISLAKRAVDIDDQTTELNPDKFPDFIGSGYAIVKYYSPTCGACNLIQPYWLKVAESFISKNDNNIKFGNINCSTFYNECKGQEIEAWPAIVAYYNGKKMDSLVGFQKDEPILAFIKKYLDKIPKDDNTIISTSNLVNNNYITTESLIQSTENNKNFEDINIKTENDSVTDADNDFKYKNSIYLNTNSFDNTVKEDIWLIKFCIPDSPACKELEPIWTKVSNKLAPESKSANIRFGEVNCLDNVVCKNQGVEKFPMIRMYEKGLFSDEVYQLTEQGISTFVRNIIDTPLLQKENSPINLDNKVADDNLNKTTSPTYKEMPRNLRNVTPLPQIQSEDIKTVEFMKKVLIDRNFIYNGSYSELDSTNFIESTSSSLWVINFFYPGCPECDSIENNMFKFKNSSTKIINVGYVDCKKNPTICEQQKITYFPTIKFLYNKYSLEYLRKVSSPDDISKFISEINFRADLIDTSFSSDGSNLKNSLDYNGYRLRKDELMFIHIGRSFRQTISLYLGISAIVSLNGNFFHFANDNDLEIHLYNAVSGKSPVSSVTEIDESTLIAVKNGKFLKFNGNLIHVESVSDWMYKIRMSYYDDKLSEIKGEHFDDLLATKDTSVLAILDPSNPNSSDLIAHSLQTSSADYKLFNTANQF</sequence>
<dbReference type="InterPro" id="IPR013766">
    <property type="entry name" value="Thioredoxin_domain"/>
</dbReference>
<evidence type="ECO:0000313" key="6">
    <source>
        <dbReference type="Proteomes" id="UP000187429"/>
    </source>
</evidence>
<dbReference type="GO" id="GO:0006457">
    <property type="term" value="P:protein folding"/>
    <property type="evidence" value="ECO:0007669"/>
    <property type="project" value="TreeGrafter"/>
</dbReference>
<dbReference type="Gene3D" id="3.40.30.10">
    <property type="entry name" value="Glutaredoxin"/>
    <property type="match status" value="3"/>
</dbReference>
<comment type="similarity">
    <text evidence="1">Belongs to the protein disulfide isomerase family.</text>
</comment>
<feature type="non-terminal residue" evidence="5">
    <location>
        <position position="700"/>
    </location>
</feature>
<evidence type="ECO:0000256" key="1">
    <source>
        <dbReference type="ARBA" id="ARBA00006347"/>
    </source>
</evidence>
<dbReference type="Pfam" id="PF00085">
    <property type="entry name" value="Thioredoxin"/>
    <property type="match status" value="3"/>
</dbReference>
<protein>
    <submittedName>
        <fullName evidence="5">Thioredoxin domain-containing protein 5</fullName>
    </submittedName>
</protein>
<reference evidence="6" key="1">
    <citation type="submission" date="2017-01" db="EMBL/GenBank/DDBJ databases">
        <authorList>
            <person name="Wang Y."/>
            <person name="White M."/>
            <person name="Kvist S."/>
            <person name="Moncalvo J.-M."/>
        </authorList>
    </citation>
    <scope>NUCLEOTIDE SEQUENCE [LARGE SCALE GENOMIC DNA]</scope>
    <source>
        <strain evidence="6">ID-206-W2</strain>
    </source>
</reference>
<dbReference type="EMBL" id="LSSM01007334">
    <property type="protein sequence ID" value="OMJ08648.1"/>
    <property type="molecule type" value="Genomic_DNA"/>
</dbReference>
<dbReference type="Proteomes" id="UP000187429">
    <property type="component" value="Unassembled WGS sequence"/>
</dbReference>
<accession>A0A1R1X1Z4</accession>
<evidence type="ECO:0000259" key="4">
    <source>
        <dbReference type="PROSITE" id="PS51352"/>
    </source>
</evidence>
<keyword evidence="2 3" id="KW-0732">Signal</keyword>
<evidence type="ECO:0000256" key="3">
    <source>
        <dbReference type="SAM" id="SignalP"/>
    </source>
</evidence>
<dbReference type="SUPFAM" id="SSF52833">
    <property type="entry name" value="Thioredoxin-like"/>
    <property type="match status" value="3"/>
</dbReference>
<dbReference type="CDD" id="cd02961">
    <property type="entry name" value="PDI_a_family"/>
    <property type="match status" value="2"/>
</dbReference>
<evidence type="ECO:0000256" key="2">
    <source>
        <dbReference type="ARBA" id="ARBA00022729"/>
    </source>
</evidence>
<keyword evidence="6" id="KW-1185">Reference proteome</keyword>
<dbReference type="GO" id="GO:0005783">
    <property type="term" value="C:endoplasmic reticulum"/>
    <property type="evidence" value="ECO:0007669"/>
    <property type="project" value="TreeGrafter"/>
</dbReference>
<organism evidence="5 6">
    <name type="scientific">Smittium culicis</name>
    <dbReference type="NCBI Taxonomy" id="133412"/>
    <lineage>
        <taxon>Eukaryota</taxon>
        <taxon>Fungi</taxon>
        <taxon>Fungi incertae sedis</taxon>
        <taxon>Zoopagomycota</taxon>
        <taxon>Kickxellomycotina</taxon>
        <taxon>Harpellomycetes</taxon>
        <taxon>Harpellales</taxon>
        <taxon>Legeriomycetaceae</taxon>
        <taxon>Smittium</taxon>
    </lineage>
</organism>